<dbReference type="EMBL" id="CP093217">
    <property type="protein sequence ID" value="UQW81734.1"/>
    <property type="molecule type" value="Genomic_DNA"/>
</dbReference>
<evidence type="ECO:0000313" key="7">
    <source>
        <dbReference type="EMBL" id="UQW81734.1"/>
    </source>
</evidence>
<dbReference type="Proteomes" id="UP000223828">
    <property type="component" value="Unassembled WGS sequence"/>
</dbReference>
<dbReference type="PROSITE" id="PS51154">
    <property type="entry name" value="MACRO"/>
    <property type="match status" value="1"/>
</dbReference>
<comment type="similarity">
    <text evidence="4">Belongs to the MacroD-type family. Zn-Macro subfamily.</text>
</comment>
<dbReference type="PANTHER" id="PTHR11106">
    <property type="entry name" value="GANGLIOSIDE INDUCED DIFFERENTIATION ASSOCIATED PROTEIN 2-RELATED"/>
    <property type="match status" value="1"/>
</dbReference>
<proteinExistence type="inferred from homology"/>
<dbReference type="AlphaFoldDB" id="A0A2C6WQI8"/>
<organism evidence="6 8">
    <name type="scientific">Staphylococcus edaphicus</name>
    <dbReference type="NCBI Taxonomy" id="1955013"/>
    <lineage>
        <taxon>Bacteria</taxon>
        <taxon>Bacillati</taxon>
        <taxon>Bacillota</taxon>
        <taxon>Bacilli</taxon>
        <taxon>Bacillales</taxon>
        <taxon>Staphylococcaceae</taxon>
        <taxon>Staphylococcus</taxon>
    </lineage>
</organism>
<accession>A0A2C6WQI8</accession>
<dbReference type="PANTHER" id="PTHR11106:SF27">
    <property type="entry name" value="MACRO DOMAIN-CONTAINING PROTEIN"/>
    <property type="match status" value="1"/>
</dbReference>
<feature type="domain" description="Macro" evidence="5">
    <location>
        <begin position="70"/>
        <end position="261"/>
    </location>
</feature>
<dbReference type="InterPro" id="IPR002589">
    <property type="entry name" value="Macro_dom"/>
</dbReference>
<dbReference type="SMART" id="SM00506">
    <property type="entry name" value="A1pp"/>
    <property type="match status" value="1"/>
</dbReference>
<name>A0A2C6WQI8_9STAP</name>
<keyword evidence="9" id="KW-1185">Reference proteome</keyword>
<dbReference type="InterPro" id="IPR043472">
    <property type="entry name" value="Macro_dom-like"/>
</dbReference>
<protein>
    <recommendedName>
        <fullName evidence="1">Protein-ADP-ribose hydrolase</fullName>
    </recommendedName>
</protein>
<gene>
    <name evidence="6" type="ORF">BTJ66_05730</name>
    <name evidence="7" type="ORF">MNY58_01065</name>
</gene>
<keyword evidence="2" id="KW-0326">Glycosidase</keyword>
<keyword evidence="7" id="KW-0378">Hydrolase</keyword>
<evidence type="ECO:0000259" key="5">
    <source>
        <dbReference type="PROSITE" id="PS51154"/>
    </source>
</evidence>
<dbReference type="RefSeq" id="WP_099090015.1">
    <property type="nucleotide sequence ID" value="NZ_CP093217.1"/>
</dbReference>
<evidence type="ECO:0000256" key="2">
    <source>
        <dbReference type="ARBA" id="ARBA00023295"/>
    </source>
</evidence>
<dbReference type="Proteomes" id="UP001056588">
    <property type="component" value="Chromosome"/>
</dbReference>
<evidence type="ECO:0000313" key="6">
    <source>
        <dbReference type="EMBL" id="PHK50006.1"/>
    </source>
</evidence>
<reference evidence="8" key="2">
    <citation type="submission" date="2017-10" db="EMBL/GenBank/DDBJ databases">
        <title>Staphylococcus edaphicus sp. nov., isolated in Antarctica, harbouring mecC gene and genomic islands essential in adaptation to extreme environment.</title>
        <authorList>
            <person name="Pantucek R."/>
            <person name="Sedlacek I."/>
            <person name="Indrakova A."/>
            <person name="Vrbovska V."/>
            <person name="Maslanova I."/>
            <person name="Kovarovic V."/>
            <person name="Svec P."/>
            <person name="Kralova S."/>
            <person name="Kristofova L."/>
            <person name="Keklakova J."/>
            <person name="Petras P."/>
            <person name="Doskar J."/>
        </authorList>
    </citation>
    <scope>NUCLEOTIDE SEQUENCE [LARGE SCALE GENOMIC DNA]</scope>
    <source>
        <strain evidence="8">CCM 5085</strain>
    </source>
</reference>
<evidence type="ECO:0000256" key="1">
    <source>
        <dbReference type="ARBA" id="ARBA00018852"/>
    </source>
</evidence>
<dbReference type="OrthoDB" id="6194521at2"/>
<evidence type="ECO:0000313" key="9">
    <source>
        <dbReference type="Proteomes" id="UP001056588"/>
    </source>
</evidence>
<comment type="catalytic activity">
    <reaction evidence="3">
        <text>4-O-(ADP-D-ribosyl)-L-aspartyl-[protein] + H2O = L-aspartyl-[protein] + ADP-D-ribose + H(+)</text>
        <dbReference type="Rhea" id="RHEA:54428"/>
        <dbReference type="Rhea" id="RHEA-COMP:9867"/>
        <dbReference type="Rhea" id="RHEA-COMP:13832"/>
        <dbReference type="ChEBI" id="CHEBI:15377"/>
        <dbReference type="ChEBI" id="CHEBI:15378"/>
        <dbReference type="ChEBI" id="CHEBI:29961"/>
        <dbReference type="ChEBI" id="CHEBI:57967"/>
        <dbReference type="ChEBI" id="CHEBI:138102"/>
    </reaction>
    <physiologicalReaction direction="left-to-right" evidence="3">
        <dbReference type="Rhea" id="RHEA:54429"/>
    </physiologicalReaction>
</comment>
<dbReference type="EMBL" id="MRZN01000006">
    <property type="protein sequence ID" value="PHK50006.1"/>
    <property type="molecule type" value="Genomic_DNA"/>
</dbReference>
<dbReference type="GO" id="GO:0016798">
    <property type="term" value="F:hydrolase activity, acting on glycosyl bonds"/>
    <property type="evidence" value="ECO:0007669"/>
    <property type="project" value="UniProtKB-KW"/>
</dbReference>
<reference evidence="7" key="4">
    <citation type="submission" date="2022-03" db="EMBL/GenBank/DDBJ databases">
        <title>Complete Genome Sequence of Staphylococcus edaphicus strain CCM 8731.</title>
        <authorList>
            <person name="Rimmer C.O."/>
            <person name="Thomas J.C."/>
        </authorList>
    </citation>
    <scope>NUCLEOTIDE SEQUENCE</scope>
    <source>
        <strain evidence="7">CCM 8731</strain>
    </source>
</reference>
<dbReference type="Gene3D" id="3.40.220.10">
    <property type="entry name" value="Leucine Aminopeptidase, subunit E, domain 1"/>
    <property type="match status" value="1"/>
</dbReference>
<evidence type="ECO:0000256" key="4">
    <source>
        <dbReference type="ARBA" id="ARBA00093459"/>
    </source>
</evidence>
<reference evidence="6" key="1">
    <citation type="journal article" date="2017" name="Appl. Environ. Microbiol.">
        <title>Staphylococcus edaphicus sp. nov., isolated in Antarctica, harbours mecC gene and genomic islands with suspected role in adaptation to extreme environment.</title>
        <authorList>
            <person name="Pantucek R."/>
            <person name="Sedlacek I."/>
            <person name="Indrakova A."/>
            <person name="Vrbovska V."/>
            <person name="Maslanova I."/>
            <person name="Kovarovic V."/>
            <person name="Svec P."/>
            <person name="Kralova S."/>
            <person name="Kristofova L."/>
            <person name="Keklakova J."/>
            <person name="Petras P."/>
            <person name="Doskar J."/>
        </authorList>
    </citation>
    <scope>NUCLEOTIDE SEQUENCE</scope>
    <source>
        <strain evidence="6">CCM 8730</strain>
    </source>
</reference>
<sequence>MQQKDRLIYLIEHLQREEGGGVPVQLPDTEEELWEIYRGLINVRSATPISDDFIEVQNEMLQLYNMKNVTDISELTPYLNDDIYLWQGDITTLRVDAIVNAANSQLLGCFEANHNCIDNIIHTKAGIQLRLACAKLIEAQGKREGVGKAKITDAFNLPSKYVIHTVGPQIRKTPVSQMNRDLLARSYYSCLEIADQYQLSSVAFCCISTGVFGFPQAEASKIAIDTILQYKQTQHSDLKVLFNVFTDTDATLYEGELKRHD</sequence>
<evidence type="ECO:0000313" key="8">
    <source>
        <dbReference type="Proteomes" id="UP000223828"/>
    </source>
</evidence>
<dbReference type="CDD" id="cd02908">
    <property type="entry name" value="Macro_OAADPr_deacetylase"/>
    <property type="match status" value="1"/>
</dbReference>
<evidence type="ECO:0000256" key="3">
    <source>
        <dbReference type="ARBA" id="ARBA00048482"/>
    </source>
</evidence>
<reference evidence="6" key="3">
    <citation type="submission" date="2017-10" db="EMBL/GenBank/DDBJ databases">
        <authorList>
            <person name="Vrbovska V."/>
            <person name="Kovarovic V."/>
            <person name="Indrakova A."/>
        </authorList>
    </citation>
    <scope>NUCLEOTIDE SEQUENCE</scope>
    <source>
        <strain evidence="6">CCM 8730</strain>
    </source>
</reference>
<dbReference type="NCBIfam" id="NF003163">
    <property type="entry name" value="PRK04143.1"/>
    <property type="match status" value="1"/>
</dbReference>
<dbReference type="SUPFAM" id="SSF52949">
    <property type="entry name" value="Macro domain-like"/>
    <property type="match status" value="1"/>
</dbReference>
<dbReference type="Pfam" id="PF01661">
    <property type="entry name" value="Macro"/>
    <property type="match status" value="1"/>
</dbReference>